<keyword evidence="2" id="KW-1185">Reference proteome</keyword>
<dbReference type="Proteomes" id="UP000436088">
    <property type="component" value="Unassembled WGS sequence"/>
</dbReference>
<proteinExistence type="predicted"/>
<dbReference type="EMBL" id="VEPZ02000355">
    <property type="protein sequence ID" value="KAE8726534.1"/>
    <property type="molecule type" value="Genomic_DNA"/>
</dbReference>
<comment type="caution">
    <text evidence="1">The sequence shown here is derived from an EMBL/GenBank/DDBJ whole genome shotgun (WGS) entry which is preliminary data.</text>
</comment>
<accession>A0A6A3CD53</accession>
<dbReference type="PANTHER" id="PTHR31972">
    <property type="entry name" value="EXPRESSED PROTEIN"/>
    <property type="match status" value="1"/>
</dbReference>
<name>A0A6A3CD53_HIBSY</name>
<protein>
    <submittedName>
        <fullName evidence="1">Protein transport protein SFT2-like</fullName>
    </submittedName>
</protein>
<sequence>MSLILPGSLHANYGCCRLVLTLPSWHPRSQAGRYRLHTERRTMEVPSEFFAELWIIVAEQSVSGSAYYAERITEEPSPTSNKNAQTTVTLVYQTNVVDYYRNIKVLWCKNAMNHSLSIMEKRKGISSTRARSILSLGISGAKKGINPLRLKGAKWTFTGIFIPLNSPAAPNPSRIITSRLLPTRRWFCYWGITRKSIQENESGPALVEPLDFKKENVLAKKSFATRARFEDNSREHDIVVESSITGMKDPEMWISMDGVVLIHVKNLQWKFRGNQTVLVDNNRFKSCGDVHDWLFNSLGTGHGVFIFKPVTAEAESDKEGSGHGGGDSDTASKYYSTLGVDTASEFSLFLYAWKIE</sequence>
<reference evidence="1" key="1">
    <citation type="submission" date="2019-09" db="EMBL/GenBank/DDBJ databases">
        <title>Draft genome information of white flower Hibiscus syriacus.</title>
        <authorList>
            <person name="Kim Y.-M."/>
        </authorList>
    </citation>
    <scope>NUCLEOTIDE SEQUENCE [LARGE SCALE GENOMIC DNA]</scope>
    <source>
        <strain evidence="1">YM2019G1</strain>
    </source>
</reference>
<evidence type="ECO:0000313" key="2">
    <source>
        <dbReference type="Proteomes" id="UP000436088"/>
    </source>
</evidence>
<organism evidence="1 2">
    <name type="scientific">Hibiscus syriacus</name>
    <name type="common">Rose of Sharon</name>
    <dbReference type="NCBI Taxonomy" id="106335"/>
    <lineage>
        <taxon>Eukaryota</taxon>
        <taxon>Viridiplantae</taxon>
        <taxon>Streptophyta</taxon>
        <taxon>Embryophyta</taxon>
        <taxon>Tracheophyta</taxon>
        <taxon>Spermatophyta</taxon>
        <taxon>Magnoliopsida</taxon>
        <taxon>eudicotyledons</taxon>
        <taxon>Gunneridae</taxon>
        <taxon>Pentapetalae</taxon>
        <taxon>rosids</taxon>
        <taxon>malvids</taxon>
        <taxon>Malvales</taxon>
        <taxon>Malvaceae</taxon>
        <taxon>Malvoideae</taxon>
        <taxon>Hibiscus</taxon>
    </lineage>
</organism>
<dbReference type="Pfam" id="PF05910">
    <property type="entry name" value="DUF868"/>
    <property type="match status" value="2"/>
</dbReference>
<dbReference type="PANTHER" id="PTHR31972:SF2">
    <property type="entry name" value="DUF868 FAMILY PROTEIN (DUF868)"/>
    <property type="match status" value="1"/>
</dbReference>
<dbReference type="AlphaFoldDB" id="A0A6A3CD53"/>
<dbReference type="InterPro" id="IPR008586">
    <property type="entry name" value="DUF868_pln"/>
</dbReference>
<gene>
    <name evidence="1" type="ORF">F3Y22_tig00006666pilonHSYRG00112</name>
</gene>
<evidence type="ECO:0000313" key="1">
    <source>
        <dbReference type="EMBL" id="KAE8726534.1"/>
    </source>
</evidence>